<dbReference type="EMBL" id="CP036501">
    <property type="protein sequence ID" value="UZP74861.1"/>
    <property type="molecule type" value="Genomic_DNA"/>
</dbReference>
<keyword evidence="6 7" id="KW-0862">Zinc</keyword>
<organism evidence="9 10">
    <name type="scientific">Candidatus Paraluminiphilus aquimaris</name>
    <dbReference type="NCBI Taxonomy" id="2518994"/>
    <lineage>
        <taxon>Bacteria</taxon>
        <taxon>Pseudomonadati</taxon>
        <taxon>Pseudomonadota</taxon>
        <taxon>Gammaproteobacteria</taxon>
        <taxon>Cellvibrionales</taxon>
        <taxon>Halieaceae</taxon>
        <taxon>Candidatus Paraluminiphilus</taxon>
    </lineage>
</organism>
<comment type="catalytic activity">
    <reaction evidence="1 7">
        <text>an S-(2-hydroxyacyl)glutathione + H2O = a 2-hydroxy carboxylate + glutathione + H(+)</text>
        <dbReference type="Rhea" id="RHEA:21864"/>
        <dbReference type="ChEBI" id="CHEBI:15377"/>
        <dbReference type="ChEBI" id="CHEBI:15378"/>
        <dbReference type="ChEBI" id="CHEBI:57925"/>
        <dbReference type="ChEBI" id="CHEBI:58896"/>
        <dbReference type="ChEBI" id="CHEBI:71261"/>
        <dbReference type="EC" id="3.1.2.6"/>
    </reaction>
</comment>
<feature type="binding site" evidence="7">
    <location>
        <position position="56"/>
    </location>
    <ligand>
        <name>Zn(2+)</name>
        <dbReference type="ChEBI" id="CHEBI:29105"/>
        <label>2</label>
    </ligand>
</feature>
<dbReference type="RefSeq" id="WP_279241323.1">
    <property type="nucleotide sequence ID" value="NZ_CP036501.1"/>
</dbReference>
<comment type="cofactor">
    <cofactor evidence="7">
        <name>Zn(2+)</name>
        <dbReference type="ChEBI" id="CHEBI:29105"/>
    </cofactor>
    <text evidence="7">Binds 2 Zn(2+) ions per subunit.</text>
</comment>
<dbReference type="InterPro" id="IPR050110">
    <property type="entry name" value="Glyoxalase_II_hydrolase"/>
</dbReference>
<dbReference type="InterPro" id="IPR017782">
    <property type="entry name" value="Hydroxyacylglutathione_Hdrlase"/>
</dbReference>
<accession>A0ABY6Q863</accession>
<dbReference type="SMART" id="SM00849">
    <property type="entry name" value="Lactamase_B"/>
    <property type="match status" value="1"/>
</dbReference>
<comment type="similarity">
    <text evidence="3 7">Belongs to the metallo-beta-lactamase superfamily. Glyoxalase II family.</text>
</comment>
<dbReference type="SUPFAM" id="SSF56281">
    <property type="entry name" value="Metallo-hydrolase/oxidoreductase"/>
    <property type="match status" value="1"/>
</dbReference>
<evidence type="ECO:0000256" key="1">
    <source>
        <dbReference type="ARBA" id="ARBA00001623"/>
    </source>
</evidence>
<evidence type="ECO:0000259" key="8">
    <source>
        <dbReference type="SMART" id="SM00849"/>
    </source>
</evidence>
<dbReference type="InterPro" id="IPR001279">
    <property type="entry name" value="Metallo-B-lactamas"/>
</dbReference>
<sequence length="253" mass="27350">MNIVPIPAFSDNYIWMLEQDGRAAVVDPGDAQPVLSTLASMGLALDTIIITHHHFDHTGGVTALKSETNCRVIGPDNPKIQGVDQVLSEGHSVSVLGYAFEILEVPGHTLDHIALYCRRESVLFCGDTLFVGGCGRVFEGTFPMMQASLAKLAALPGDTAVYCTHEYTLANLAFAQKVDPHNEKLAAHVAECEGKRAQGVPTVPSTIQNELEINPFLRWNASAIIAQLKHQGRHRGDSPADVFGAVRGWKDEG</sequence>
<reference evidence="9 10" key="1">
    <citation type="submission" date="2019-02" db="EMBL/GenBank/DDBJ databases">
        <title>Halieaceae_genomes.</title>
        <authorList>
            <person name="Li S.-H."/>
        </authorList>
    </citation>
    <scope>NUCLEOTIDE SEQUENCE [LARGE SCALE GENOMIC DNA]</scope>
    <source>
        <strain evidence="9 10">JH123</strain>
    </source>
</reference>
<name>A0ABY6Q863_9GAMM</name>
<dbReference type="Pfam" id="PF00753">
    <property type="entry name" value="Lactamase_B"/>
    <property type="match status" value="1"/>
</dbReference>
<keyword evidence="10" id="KW-1185">Reference proteome</keyword>
<feature type="binding site" evidence="7">
    <location>
        <position position="108"/>
    </location>
    <ligand>
        <name>Zn(2+)</name>
        <dbReference type="ChEBI" id="CHEBI:29105"/>
        <label>1</label>
    </ligand>
</feature>
<feature type="domain" description="Metallo-beta-lactamase" evidence="8">
    <location>
        <begin position="11"/>
        <end position="165"/>
    </location>
</feature>
<dbReference type="CDD" id="cd07723">
    <property type="entry name" value="hydroxyacylglutathione_hydrolase_MBL-fold"/>
    <property type="match status" value="1"/>
</dbReference>
<evidence type="ECO:0000256" key="2">
    <source>
        <dbReference type="ARBA" id="ARBA00004963"/>
    </source>
</evidence>
<comment type="function">
    <text evidence="7">Thiolesterase that catalyzes the hydrolysis of S-D-lactoyl-glutathione to form glutathione and D-lactic acid.</text>
</comment>
<protein>
    <recommendedName>
        <fullName evidence="7">Hydroxyacylglutathione hydrolase</fullName>
        <ecNumber evidence="7">3.1.2.6</ecNumber>
    </recommendedName>
    <alternativeName>
        <fullName evidence="7">Glyoxalase II</fullName>
        <shortName evidence="7">Glx II</shortName>
    </alternativeName>
</protein>
<comment type="pathway">
    <text evidence="2 7">Secondary metabolite metabolism; methylglyoxal degradation; (R)-lactate from methylglyoxal: step 2/2.</text>
</comment>
<dbReference type="GO" id="GO:0004416">
    <property type="term" value="F:hydroxyacylglutathione hydrolase activity"/>
    <property type="evidence" value="ECO:0007669"/>
    <property type="project" value="UniProtKB-EC"/>
</dbReference>
<dbReference type="PIRSF" id="PIRSF005457">
    <property type="entry name" value="Glx"/>
    <property type="match status" value="1"/>
</dbReference>
<feature type="binding site" evidence="7">
    <location>
        <position position="52"/>
    </location>
    <ligand>
        <name>Zn(2+)</name>
        <dbReference type="ChEBI" id="CHEBI:29105"/>
        <label>1</label>
    </ligand>
</feature>
<dbReference type="NCBIfam" id="TIGR03413">
    <property type="entry name" value="GSH_gloB"/>
    <property type="match status" value="1"/>
</dbReference>
<keyword evidence="5 7" id="KW-0378">Hydrolase</keyword>
<dbReference type="PANTHER" id="PTHR43705">
    <property type="entry name" value="HYDROXYACYLGLUTATHIONE HYDROLASE"/>
    <property type="match status" value="1"/>
</dbReference>
<dbReference type="InterPro" id="IPR036866">
    <property type="entry name" value="RibonucZ/Hydroxyglut_hydro"/>
</dbReference>
<dbReference type="InterPro" id="IPR032282">
    <property type="entry name" value="HAGH_C"/>
</dbReference>
<feature type="binding site" evidence="7">
    <location>
        <position position="165"/>
    </location>
    <ligand>
        <name>Zn(2+)</name>
        <dbReference type="ChEBI" id="CHEBI:29105"/>
        <label>2</label>
    </ligand>
</feature>
<keyword evidence="4 7" id="KW-0479">Metal-binding</keyword>
<feature type="binding site" evidence="7">
    <location>
        <position position="54"/>
    </location>
    <ligand>
        <name>Zn(2+)</name>
        <dbReference type="ChEBI" id="CHEBI:29105"/>
        <label>1</label>
    </ligand>
</feature>
<dbReference type="EC" id="3.1.2.6" evidence="7"/>
<evidence type="ECO:0000313" key="10">
    <source>
        <dbReference type="Proteomes" id="UP001317963"/>
    </source>
</evidence>
<gene>
    <name evidence="7 9" type="primary">gloB</name>
    <name evidence="9" type="ORF">E0F26_08980</name>
</gene>
<proteinExistence type="inferred from homology"/>
<dbReference type="InterPro" id="IPR035680">
    <property type="entry name" value="Clx_II_MBL"/>
</dbReference>
<dbReference type="Pfam" id="PF16123">
    <property type="entry name" value="HAGH_C"/>
    <property type="match status" value="1"/>
</dbReference>
<feature type="binding site" evidence="7">
    <location>
        <position position="57"/>
    </location>
    <ligand>
        <name>Zn(2+)</name>
        <dbReference type="ChEBI" id="CHEBI:29105"/>
        <label>2</label>
    </ligand>
</feature>
<evidence type="ECO:0000313" key="9">
    <source>
        <dbReference type="EMBL" id="UZP74861.1"/>
    </source>
</evidence>
<dbReference type="Gene3D" id="3.60.15.10">
    <property type="entry name" value="Ribonuclease Z/Hydroxyacylglutathione hydrolase-like"/>
    <property type="match status" value="1"/>
</dbReference>
<evidence type="ECO:0000256" key="3">
    <source>
        <dbReference type="ARBA" id="ARBA00006759"/>
    </source>
</evidence>
<dbReference type="HAMAP" id="MF_01374">
    <property type="entry name" value="Glyoxalase_2"/>
    <property type="match status" value="1"/>
</dbReference>
<evidence type="ECO:0000256" key="4">
    <source>
        <dbReference type="ARBA" id="ARBA00022723"/>
    </source>
</evidence>
<evidence type="ECO:0000256" key="7">
    <source>
        <dbReference type="HAMAP-Rule" id="MF_01374"/>
    </source>
</evidence>
<feature type="binding site" evidence="7">
    <location>
        <position position="127"/>
    </location>
    <ligand>
        <name>Zn(2+)</name>
        <dbReference type="ChEBI" id="CHEBI:29105"/>
        <label>2</label>
    </ligand>
</feature>
<evidence type="ECO:0000256" key="6">
    <source>
        <dbReference type="ARBA" id="ARBA00022833"/>
    </source>
</evidence>
<feature type="binding site" evidence="7">
    <location>
        <position position="127"/>
    </location>
    <ligand>
        <name>Zn(2+)</name>
        <dbReference type="ChEBI" id="CHEBI:29105"/>
        <label>1</label>
    </ligand>
</feature>
<evidence type="ECO:0000256" key="5">
    <source>
        <dbReference type="ARBA" id="ARBA00022801"/>
    </source>
</evidence>
<dbReference type="Proteomes" id="UP001317963">
    <property type="component" value="Chromosome"/>
</dbReference>
<comment type="subunit">
    <text evidence="7">Monomer.</text>
</comment>
<dbReference type="PANTHER" id="PTHR43705:SF1">
    <property type="entry name" value="HYDROXYACYLGLUTATHIONE HYDROLASE GLOB"/>
    <property type="match status" value="1"/>
</dbReference>